<accession>A0A565BEL8</accession>
<protein>
    <submittedName>
        <fullName evidence="1">Uncharacterized protein</fullName>
    </submittedName>
</protein>
<dbReference type="AlphaFoldDB" id="A0A565BEL8"/>
<comment type="caution">
    <text evidence="1">The sequence shown here is derived from an EMBL/GenBank/DDBJ whole genome shotgun (WGS) entry which is preliminary data.</text>
</comment>
<reference evidence="1" key="1">
    <citation type="submission" date="2019-07" db="EMBL/GenBank/DDBJ databases">
        <authorList>
            <person name="Dittberner H."/>
        </authorList>
    </citation>
    <scope>NUCLEOTIDE SEQUENCE [LARGE SCALE GENOMIC DNA]</scope>
</reference>
<dbReference type="EMBL" id="CABITT030000003">
    <property type="protein sequence ID" value="VVA99751.1"/>
    <property type="molecule type" value="Genomic_DNA"/>
</dbReference>
<proteinExistence type="predicted"/>
<sequence>MVSSSLRIKSSTALQGLKTARKVLKNSILKPSHSTTLFTISNSDRCFNIVCVEGCKTGPVQTLP</sequence>
<keyword evidence="2" id="KW-1185">Reference proteome</keyword>
<evidence type="ECO:0000313" key="2">
    <source>
        <dbReference type="Proteomes" id="UP000489600"/>
    </source>
</evidence>
<name>A0A565BEL8_9BRAS</name>
<evidence type="ECO:0000313" key="1">
    <source>
        <dbReference type="EMBL" id="VVA99751.1"/>
    </source>
</evidence>
<gene>
    <name evidence="1" type="ORF">ANE_LOCUS10196</name>
</gene>
<dbReference type="Proteomes" id="UP000489600">
    <property type="component" value="Unassembled WGS sequence"/>
</dbReference>
<organism evidence="1 2">
    <name type="scientific">Arabis nemorensis</name>
    <dbReference type="NCBI Taxonomy" id="586526"/>
    <lineage>
        <taxon>Eukaryota</taxon>
        <taxon>Viridiplantae</taxon>
        <taxon>Streptophyta</taxon>
        <taxon>Embryophyta</taxon>
        <taxon>Tracheophyta</taxon>
        <taxon>Spermatophyta</taxon>
        <taxon>Magnoliopsida</taxon>
        <taxon>eudicotyledons</taxon>
        <taxon>Gunneridae</taxon>
        <taxon>Pentapetalae</taxon>
        <taxon>rosids</taxon>
        <taxon>malvids</taxon>
        <taxon>Brassicales</taxon>
        <taxon>Brassicaceae</taxon>
        <taxon>Arabideae</taxon>
        <taxon>Arabis</taxon>
    </lineage>
</organism>